<keyword evidence="3" id="KW-1185">Reference proteome</keyword>
<feature type="region of interest" description="Disordered" evidence="1">
    <location>
        <begin position="256"/>
        <end position="275"/>
    </location>
</feature>
<reference evidence="2 3" key="1">
    <citation type="journal article" date="2019" name="Commun. Biol.">
        <title>The bagworm genome reveals a unique fibroin gene that provides high tensile strength.</title>
        <authorList>
            <person name="Kono N."/>
            <person name="Nakamura H."/>
            <person name="Ohtoshi R."/>
            <person name="Tomita M."/>
            <person name="Numata K."/>
            <person name="Arakawa K."/>
        </authorList>
    </citation>
    <scope>NUCLEOTIDE SEQUENCE [LARGE SCALE GENOMIC DNA]</scope>
</reference>
<organism evidence="2 3">
    <name type="scientific">Eumeta variegata</name>
    <name type="common">Bagworm moth</name>
    <name type="synonym">Eumeta japonica</name>
    <dbReference type="NCBI Taxonomy" id="151549"/>
    <lineage>
        <taxon>Eukaryota</taxon>
        <taxon>Metazoa</taxon>
        <taxon>Ecdysozoa</taxon>
        <taxon>Arthropoda</taxon>
        <taxon>Hexapoda</taxon>
        <taxon>Insecta</taxon>
        <taxon>Pterygota</taxon>
        <taxon>Neoptera</taxon>
        <taxon>Endopterygota</taxon>
        <taxon>Lepidoptera</taxon>
        <taxon>Glossata</taxon>
        <taxon>Ditrysia</taxon>
        <taxon>Tineoidea</taxon>
        <taxon>Psychidae</taxon>
        <taxon>Oiketicinae</taxon>
        <taxon>Eumeta</taxon>
    </lineage>
</organism>
<feature type="compositionally biased region" description="Basic and acidic residues" evidence="1">
    <location>
        <begin position="35"/>
        <end position="49"/>
    </location>
</feature>
<dbReference type="EMBL" id="BGZK01000673">
    <property type="protein sequence ID" value="GBP55583.1"/>
    <property type="molecule type" value="Genomic_DNA"/>
</dbReference>
<accession>A0A4C1WXF4</accession>
<name>A0A4C1WXF4_EUMVA</name>
<evidence type="ECO:0000313" key="2">
    <source>
        <dbReference type="EMBL" id="GBP55583.1"/>
    </source>
</evidence>
<gene>
    <name evidence="2" type="ORF">EVAR_35817_1</name>
</gene>
<dbReference type="Proteomes" id="UP000299102">
    <property type="component" value="Unassembled WGS sequence"/>
</dbReference>
<evidence type="ECO:0000256" key="1">
    <source>
        <dbReference type="SAM" id="MobiDB-lite"/>
    </source>
</evidence>
<feature type="region of interest" description="Disordered" evidence="1">
    <location>
        <begin position="31"/>
        <end position="54"/>
    </location>
</feature>
<feature type="compositionally biased region" description="Basic and acidic residues" evidence="1">
    <location>
        <begin position="262"/>
        <end position="275"/>
    </location>
</feature>
<comment type="caution">
    <text evidence="2">The sequence shown here is derived from an EMBL/GenBank/DDBJ whole genome shotgun (WGS) entry which is preliminary data.</text>
</comment>
<protein>
    <submittedName>
        <fullName evidence="2">Uncharacterized protein</fullName>
    </submittedName>
</protein>
<dbReference type="AlphaFoldDB" id="A0A4C1WXF4"/>
<proteinExistence type="predicted"/>
<evidence type="ECO:0000313" key="3">
    <source>
        <dbReference type="Proteomes" id="UP000299102"/>
    </source>
</evidence>
<dbReference type="OrthoDB" id="10053569at2759"/>
<sequence>MEAGAKEYSLRVAGEGGHTYDVPSGLARGFIPPRVPEKKGLDRRTDGRTDGQQSDPIRVPFFPFETLAYSALYAEFALLVHHHYSTTNGDARHRPQMALRRVPYLKRKKRNPYRITLLSVCPSVRPSVKTLFLRNAWSEWRIDVEPLRQGEREMDKALWVLAENGVLKIETIRPKPKADCSVTGEKKKRSSIYLTSARESDVNLTTAAAHAVATDAVRNEGPRSRRFRPGRGRRLDVAVVGSRAPRARTATLKMQTPLRHSQRGEIKQRELSLNY</sequence>